<dbReference type="InterPro" id="IPR000306">
    <property type="entry name" value="Znf_FYVE"/>
</dbReference>
<dbReference type="GO" id="GO:0031901">
    <property type="term" value="C:early endosome membrane"/>
    <property type="evidence" value="ECO:0007669"/>
    <property type="project" value="TreeGrafter"/>
</dbReference>
<evidence type="ECO:0000256" key="1">
    <source>
        <dbReference type="ARBA" id="ARBA00022723"/>
    </source>
</evidence>
<dbReference type="InterPro" id="IPR022557">
    <property type="entry name" value="SARA-like_C"/>
</dbReference>
<evidence type="ECO:0000313" key="9">
    <source>
        <dbReference type="WBParaSite" id="HDID_0000772201-mRNA-1"/>
    </source>
</evidence>
<evidence type="ECO:0000313" key="7">
    <source>
        <dbReference type="EMBL" id="VDL60038.1"/>
    </source>
</evidence>
<gene>
    <name evidence="7" type="ORF">HDID_LOCUS7720</name>
</gene>
<dbReference type="InterPro" id="IPR011011">
    <property type="entry name" value="Znf_FYVE_PHD"/>
</dbReference>
<evidence type="ECO:0000256" key="5">
    <source>
        <dbReference type="SAM" id="MobiDB-lite"/>
    </source>
</evidence>
<dbReference type="AlphaFoldDB" id="A0A158QEP6"/>
<protein>
    <submittedName>
        <fullName evidence="9">FYVE-type domain-containing protein</fullName>
    </submittedName>
</protein>
<feature type="domain" description="FYVE-type" evidence="6">
    <location>
        <begin position="262"/>
        <end position="354"/>
    </location>
</feature>
<keyword evidence="1" id="KW-0479">Metal-binding</keyword>
<dbReference type="GO" id="GO:0008270">
    <property type="term" value="F:zinc ion binding"/>
    <property type="evidence" value="ECO:0007669"/>
    <property type="project" value="UniProtKB-KW"/>
</dbReference>
<dbReference type="PANTHER" id="PTHR46319:SF3">
    <property type="entry name" value="ZINC FINGER FYVE DOMAIN-CONTAINING PROTEIN"/>
    <property type="match status" value="1"/>
</dbReference>
<dbReference type="Pfam" id="PF11979">
    <property type="entry name" value="SARA_C"/>
    <property type="match status" value="1"/>
</dbReference>
<evidence type="ECO:0000256" key="4">
    <source>
        <dbReference type="PROSITE-ProRule" id="PRU00091"/>
    </source>
</evidence>
<dbReference type="SMART" id="SM00064">
    <property type="entry name" value="FYVE"/>
    <property type="match status" value="1"/>
</dbReference>
<dbReference type="InterPro" id="IPR013083">
    <property type="entry name" value="Znf_RING/FYVE/PHD"/>
</dbReference>
<evidence type="ECO:0000256" key="2">
    <source>
        <dbReference type="ARBA" id="ARBA00022771"/>
    </source>
</evidence>
<dbReference type="PROSITE" id="PS50178">
    <property type="entry name" value="ZF_FYVE"/>
    <property type="match status" value="1"/>
</dbReference>
<dbReference type="Proteomes" id="UP000274504">
    <property type="component" value="Unassembled WGS sequence"/>
</dbReference>
<organism evidence="9">
    <name type="scientific">Hymenolepis diminuta</name>
    <name type="common">Rat tapeworm</name>
    <dbReference type="NCBI Taxonomy" id="6216"/>
    <lineage>
        <taxon>Eukaryota</taxon>
        <taxon>Metazoa</taxon>
        <taxon>Spiralia</taxon>
        <taxon>Lophotrochozoa</taxon>
        <taxon>Platyhelminthes</taxon>
        <taxon>Cestoda</taxon>
        <taxon>Eucestoda</taxon>
        <taxon>Cyclophyllidea</taxon>
        <taxon>Hymenolepididae</taxon>
        <taxon>Hymenolepis</taxon>
    </lineage>
</organism>
<sequence length="991" mass="109848">MSQLVDLDKLLDDFQNQEAESRTNVEKDNFKNPDTDCEYACLIGLSPTVSKPFCDPVSSHSPITKEINYLDKAAMNICTVPKDPESKSPSGILDSVDRLVLSSTPVYNKDEAHIQLDTHSLYETHNEEPLSQPTPVDRSVEELRISSTALETKSDVQCNILPVGETSVHPAETLHCSTGSDQIGLDRKRDLASCEVFQHLDPTDLNEDDTNKQKRLLLMPELYLEDDNYDEAESDQEVPPSSSRTISQFPLTSLSPPEWAADTSSSVCVSCGAKFTVLRRRHHCRTCGRLLCATCTPHRVPLPPSFTNHIPLSPSSPEEGLFRLVAGSGSSGTNGKSGEEKLHRVCANCFRNVFGGSLVSGTAEILQQQDITTPHTRTPTSTVGANVLQDPPPEMIPTTEAEILAAMAPPAANPQLGRRILPAFVLQRLKDECLLPLQNTECSSSNSVWPPFVVSTNPELILETDVSEDRILEFLSNGDRAVTFAVTRNLHIRTSISVNGEFWSFISYGLYSLGQEEICLLLRRRNDESLPPIDVLWHYHLLYQIAFNQDIGIRRSRRAYTLSFPFGHGSCLLLRNPSKHQLNDHQQQDSGASWFDGSCYGFLYVHAVQNEMKTLSSLINFFPTPPFLFAVALRSPTEAALANRQPLRLLLALNHANRESIPISDRDRQPVFEGDSAAENSVLSLCNGGGLSYIPIPEMNILSSELGNSPVEMRLQVLLHRSCHEFVRRSLHSAARGENLFLGLGGDYCPSADCHLVVANSSTGPITEFTPPISSDRSNLGVEGGRSSLSILEDGFIVHLTKEQFKTLLVHMRSASSMQLRIESTQPLPESLLSFLPDSGHSSISNNGALITLDWVSESIPMHPTSLHYSCIDGRSVEPRRTFIIPPEHQLRHWLIHQRLFDPVAFNDPSLTSSSLPRIVWTRLHSLAGRPVYAVDNRSGEVLDFFAVFNAVSATFVNVSGSNFTVSCLFVWTFVLFRSFWWALCPSELVP</sequence>
<reference evidence="7 8" key="2">
    <citation type="submission" date="2018-11" db="EMBL/GenBank/DDBJ databases">
        <authorList>
            <consortium name="Pathogen Informatics"/>
        </authorList>
    </citation>
    <scope>NUCLEOTIDE SEQUENCE [LARGE SCALE GENOMIC DNA]</scope>
</reference>
<keyword evidence="2 4" id="KW-0863">Zinc-finger</keyword>
<dbReference type="GO" id="GO:0016197">
    <property type="term" value="P:endosomal transport"/>
    <property type="evidence" value="ECO:0007669"/>
    <property type="project" value="TreeGrafter"/>
</dbReference>
<accession>A0A158QEP6</accession>
<feature type="region of interest" description="Disordered" evidence="5">
    <location>
        <begin position="373"/>
        <end position="393"/>
    </location>
</feature>
<evidence type="ECO:0000259" key="6">
    <source>
        <dbReference type="PROSITE" id="PS50178"/>
    </source>
</evidence>
<evidence type="ECO:0000313" key="8">
    <source>
        <dbReference type="Proteomes" id="UP000274504"/>
    </source>
</evidence>
<dbReference type="OrthoDB" id="5872154at2759"/>
<feature type="compositionally biased region" description="Low complexity" evidence="5">
    <location>
        <begin position="373"/>
        <end position="382"/>
    </location>
</feature>
<dbReference type="InterPro" id="IPR017455">
    <property type="entry name" value="Znf_FYVE-rel"/>
</dbReference>
<dbReference type="WBParaSite" id="HDID_0000772201-mRNA-1">
    <property type="protein sequence ID" value="HDID_0000772201-mRNA-1"/>
    <property type="gene ID" value="HDID_0000772201"/>
</dbReference>
<dbReference type="Pfam" id="PF01363">
    <property type="entry name" value="FYVE"/>
    <property type="match status" value="1"/>
</dbReference>
<dbReference type="EMBL" id="UYSG01010969">
    <property type="protein sequence ID" value="VDL60038.1"/>
    <property type="molecule type" value="Genomic_DNA"/>
</dbReference>
<dbReference type="STRING" id="6216.A0A158QEP6"/>
<name>A0A158QEP6_HYMDI</name>
<reference evidence="9" key="1">
    <citation type="submission" date="2016-04" db="UniProtKB">
        <authorList>
            <consortium name="WormBaseParasite"/>
        </authorList>
    </citation>
    <scope>IDENTIFICATION</scope>
</reference>
<proteinExistence type="predicted"/>
<dbReference type="SUPFAM" id="SSF57903">
    <property type="entry name" value="FYVE/PHD zinc finger"/>
    <property type="match status" value="1"/>
</dbReference>
<evidence type="ECO:0000256" key="3">
    <source>
        <dbReference type="ARBA" id="ARBA00022833"/>
    </source>
</evidence>
<dbReference type="Gene3D" id="3.30.40.10">
    <property type="entry name" value="Zinc/RING finger domain, C3HC4 (zinc finger)"/>
    <property type="match status" value="1"/>
</dbReference>
<dbReference type="PANTHER" id="PTHR46319">
    <property type="entry name" value="ZINC FINGER FYVE DOMAIN-CONTAINING PROTEIN"/>
    <property type="match status" value="1"/>
</dbReference>
<keyword evidence="3" id="KW-0862">Zinc</keyword>